<evidence type="ECO:0000256" key="1">
    <source>
        <dbReference type="SAM" id="MobiDB-lite"/>
    </source>
</evidence>
<dbReference type="AlphaFoldDB" id="A0A427B1Z4"/>
<organism evidence="2 3">
    <name type="scientific">Ensete ventricosum</name>
    <name type="common">Abyssinian banana</name>
    <name type="synonym">Musa ensete</name>
    <dbReference type="NCBI Taxonomy" id="4639"/>
    <lineage>
        <taxon>Eukaryota</taxon>
        <taxon>Viridiplantae</taxon>
        <taxon>Streptophyta</taxon>
        <taxon>Embryophyta</taxon>
        <taxon>Tracheophyta</taxon>
        <taxon>Spermatophyta</taxon>
        <taxon>Magnoliopsida</taxon>
        <taxon>Liliopsida</taxon>
        <taxon>Zingiberales</taxon>
        <taxon>Musaceae</taxon>
        <taxon>Ensete</taxon>
    </lineage>
</organism>
<protein>
    <submittedName>
        <fullName evidence="2">Uncharacterized protein</fullName>
    </submittedName>
</protein>
<dbReference type="EMBL" id="AMZH03000686">
    <property type="protein sequence ID" value="RRT82465.1"/>
    <property type="molecule type" value="Genomic_DNA"/>
</dbReference>
<comment type="caution">
    <text evidence="2">The sequence shown here is derived from an EMBL/GenBank/DDBJ whole genome shotgun (WGS) entry which is preliminary data.</text>
</comment>
<name>A0A427B1Z4_ENSVE</name>
<proteinExistence type="predicted"/>
<evidence type="ECO:0000313" key="3">
    <source>
        <dbReference type="Proteomes" id="UP000287651"/>
    </source>
</evidence>
<reference evidence="2 3" key="1">
    <citation type="journal article" date="2014" name="Agronomy (Basel)">
        <title>A Draft Genome Sequence for Ensete ventricosum, the Drought-Tolerant Tree Against Hunger.</title>
        <authorList>
            <person name="Harrison J."/>
            <person name="Moore K.A."/>
            <person name="Paszkiewicz K."/>
            <person name="Jones T."/>
            <person name="Grant M."/>
            <person name="Ambacheew D."/>
            <person name="Muzemil S."/>
            <person name="Studholme D.J."/>
        </authorList>
    </citation>
    <scope>NUCLEOTIDE SEQUENCE [LARGE SCALE GENOMIC DNA]</scope>
</reference>
<dbReference type="Proteomes" id="UP000287651">
    <property type="component" value="Unassembled WGS sequence"/>
</dbReference>
<sequence>MTSKSLRTLVSTGDGGPEDVPEELASGSSKLVPPDPMEVTTLTLLDESEEVIPT</sequence>
<evidence type="ECO:0000313" key="2">
    <source>
        <dbReference type="EMBL" id="RRT82465.1"/>
    </source>
</evidence>
<feature type="region of interest" description="Disordered" evidence="1">
    <location>
        <begin position="1"/>
        <end position="36"/>
    </location>
</feature>
<accession>A0A427B1Z4</accession>
<feature type="compositionally biased region" description="Polar residues" evidence="1">
    <location>
        <begin position="1"/>
        <end position="11"/>
    </location>
</feature>
<gene>
    <name evidence="2" type="ORF">B296_00015779</name>
</gene>